<sequence>YRMLPNKYDVRTKVRLHMAPVPLPADPNWASLNLGALMCIECSGIHRNLGTHLSRVRSLDLDDWPIELIKVMSSIGNELANSVWEESSQGRPKPSLDSTR</sequence>
<dbReference type="InterPro" id="IPR051282">
    <property type="entry name" value="Arf-GAP_GTPase_ANK_PH"/>
</dbReference>
<keyword evidence="1 2" id="KW-0862">Zinc</keyword>
<keyword evidence="1 2" id="KW-0479">Metal-binding</keyword>
<dbReference type="SMART" id="SM00105">
    <property type="entry name" value="ArfGap"/>
    <property type="match status" value="1"/>
</dbReference>
<keyword evidence="1 2" id="KW-0863">Zinc-finger</keyword>
<dbReference type="SUPFAM" id="SSF57863">
    <property type="entry name" value="ArfGap/RecO-like zinc finger"/>
    <property type="match status" value="1"/>
</dbReference>
<dbReference type="Pfam" id="PF01412">
    <property type="entry name" value="ArfGap"/>
    <property type="match status" value="1"/>
</dbReference>
<dbReference type="Ensembl" id="ENSSSCT00060000762.1">
    <property type="protein sequence ID" value="ENSSSCP00060000167.1"/>
    <property type="gene ID" value="ENSSSCG00060000675.1"/>
</dbReference>
<organism evidence="4 5">
    <name type="scientific">Sus scrofa</name>
    <name type="common">Pig</name>
    <dbReference type="NCBI Taxonomy" id="9823"/>
    <lineage>
        <taxon>Eukaryota</taxon>
        <taxon>Metazoa</taxon>
        <taxon>Chordata</taxon>
        <taxon>Craniata</taxon>
        <taxon>Vertebrata</taxon>
        <taxon>Euteleostomi</taxon>
        <taxon>Mammalia</taxon>
        <taxon>Eutheria</taxon>
        <taxon>Laurasiatheria</taxon>
        <taxon>Artiodactyla</taxon>
        <taxon>Suina</taxon>
        <taxon>Suidae</taxon>
        <taxon>Sus</taxon>
    </lineage>
</organism>
<feature type="domain" description="Arf-GAP" evidence="3">
    <location>
        <begin position="26"/>
        <end position="85"/>
    </location>
</feature>
<dbReference type="PANTHER" id="PTHR45819">
    <property type="entry name" value="CENTAURIN-GAMMA-1A"/>
    <property type="match status" value="1"/>
</dbReference>
<proteinExistence type="predicted"/>
<evidence type="ECO:0000313" key="4">
    <source>
        <dbReference type="Ensembl" id="ENSSSCP00060000167.1"/>
    </source>
</evidence>
<dbReference type="InterPro" id="IPR037278">
    <property type="entry name" value="ARFGAP/RecO"/>
</dbReference>
<dbReference type="Proteomes" id="UP000694723">
    <property type="component" value="Unplaced"/>
</dbReference>
<dbReference type="AlphaFoldDB" id="A0A8D1SFQ3"/>
<dbReference type="PANTHER" id="PTHR45819:SF1">
    <property type="entry name" value="ARF-GAP WITH GTPASE, ANK REPEAT AND PH DOMAIN-CONTAINING PROTEIN 1"/>
    <property type="match status" value="1"/>
</dbReference>
<evidence type="ECO:0000256" key="1">
    <source>
        <dbReference type="ARBA" id="ARBA00022771"/>
    </source>
</evidence>
<evidence type="ECO:0000313" key="5">
    <source>
        <dbReference type="Proteomes" id="UP000694723"/>
    </source>
</evidence>
<dbReference type="InterPro" id="IPR001164">
    <property type="entry name" value="ArfGAP_dom"/>
</dbReference>
<evidence type="ECO:0000256" key="2">
    <source>
        <dbReference type="PROSITE-ProRule" id="PRU00288"/>
    </source>
</evidence>
<dbReference type="GO" id="GO:0008270">
    <property type="term" value="F:zinc ion binding"/>
    <property type="evidence" value="ECO:0007669"/>
    <property type="project" value="UniProtKB-KW"/>
</dbReference>
<dbReference type="InterPro" id="IPR038508">
    <property type="entry name" value="ArfGAP_dom_sf"/>
</dbReference>
<protein>
    <recommendedName>
        <fullName evidence="3">Arf-GAP domain-containing protein</fullName>
    </recommendedName>
</protein>
<name>A0A8D1SFQ3_PIG</name>
<reference evidence="4" key="1">
    <citation type="submission" date="2025-08" db="UniProtKB">
        <authorList>
            <consortium name="Ensembl"/>
        </authorList>
    </citation>
    <scope>IDENTIFICATION</scope>
</reference>
<dbReference type="PRINTS" id="PR00405">
    <property type="entry name" value="REVINTRACTNG"/>
</dbReference>
<accession>A0A8D1SFQ3</accession>
<dbReference type="Gene3D" id="1.10.220.150">
    <property type="entry name" value="Arf GTPase activating protein"/>
    <property type="match status" value="1"/>
</dbReference>
<dbReference type="GO" id="GO:0005096">
    <property type="term" value="F:GTPase activator activity"/>
    <property type="evidence" value="ECO:0007669"/>
    <property type="project" value="InterPro"/>
</dbReference>
<evidence type="ECO:0000259" key="3">
    <source>
        <dbReference type="PROSITE" id="PS50115"/>
    </source>
</evidence>
<dbReference type="PROSITE" id="PS50115">
    <property type="entry name" value="ARFGAP"/>
    <property type="match status" value="1"/>
</dbReference>